<name>A0A0K9F677_9BACI</name>
<dbReference type="InterPro" id="IPR044668">
    <property type="entry name" value="PuuD-like"/>
</dbReference>
<protein>
    <submittedName>
        <fullName evidence="1">Glutamine amidotransferase</fullName>
    </submittedName>
</protein>
<sequence length="240" mass="26175">MKPIIGITAFAEDDLSSRLNAAYSKSIIEAGGVPLIIPLGVEEDVAQILSLTDGLLLSGGYDVHPFLFDAEPTPKLGKVHPERDSVELALINAAYVRKMPIFGICRGLQILNVAFGGTVYQDIDSEYHSKKLIKHVQQAARGVSTHYVNLTHDTLLKTIIEEEKIAVNSFHHQAINVVAEKLKVIAKSSDGIIEAVVHDDLPFCLAVQWHPEELAIAGDEVSKKLFAAFVNASLKFKVEA</sequence>
<keyword evidence="1" id="KW-0315">Glutamine amidotransferase</keyword>
<dbReference type="PROSITE" id="PS51273">
    <property type="entry name" value="GATASE_TYPE_1"/>
    <property type="match status" value="1"/>
</dbReference>
<dbReference type="PATRIC" id="fig|582475.4.peg.3432"/>
<dbReference type="SUPFAM" id="SSF52317">
    <property type="entry name" value="Class I glutamine amidotransferase-like"/>
    <property type="match status" value="1"/>
</dbReference>
<gene>
    <name evidence="1" type="ORF">ACZ11_21620</name>
</gene>
<evidence type="ECO:0000313" key="1">
    <source>
        <dbReference type="EMBL" id="KMY29688.1"/>
    </source>
</evidence>
<organism evidence="1 2">
    <name type="scientific">Lysinibacillus xylanilyticus</name>
    <dbReference type="NCBI Taxonomy" id="582475"/>
    <lineage>
        <taxon>Bacteria</taxon>
        <taxon>Bacillati</taxon>
        <taxon>Bacillota</taxon>
        <taxon>Bacilli</taxon>
        <taxon>Bacillales</taxon>
        <taxon>Bacillaceae</taxon>
        <taxon>Lysinibacillus</taxon>
    </lineage>
</organism>
<dbReference type="GO" id="GO:0016740">
    <property type="term" value="F:transferase activity"/>
    <property type="evidence" value="ECO:0007669"/>
    <property type="project" value="UniProtKB-KW"/>
</dbReference>
<reference evidence="2" key="1">
    <citation type="submission" date="2015-07" db="EMBL/GenBank/DDBJ databases">
        <authorList>
            <person name="Liu B."/>
            <person name="Wang J."/>
            <person name="Zhu Y."/>
            <person name="Liu G."/>
            <person name="Chen Q."/>
            <person name="Lan J."/>
            <person name="Che J."/>
            <person name="Ge C."/>
            <person name="Shi H."/>
            <person name="Pan Z."/>
            <person name="Liu X."/>
        </authorList>
    </citation>
    <scope>NUCLEOTIDE SEQUENCE [LARGE SCALE GENOMIC DNA]</scope>
    <source>
        <strain evidence="2">DSM 23493</strain>
    </source>
</reference>
<dbReference type="GO" id="GO:0033969">
    <property type="term" value="F:gamma-glutamyl-gamma-aminobutyrate hydrolase activity"/>
    <property type="evidence" value="ECO:0007669"/>
    <property type="project" value="TreeGrafter"/>
</dbReference>
<dbReference type="Pfam" id="PF07722">
    <property type="entry name" value="Peptidase_C26"/>
    <property type="match status" value="1"/>
</dbReference>
<evidence type="ECO:0000313" key="2">
    <source>
        <dbReference type="Proteomes" id="UP000037326"/>
    </source>
</evidence>
<dbReference type="PANTHER" id="PTHR43235">
    <property type="entry name" value="GLUTAMINE AMIDOTRANSFERASE PB2B2.05-RELATED"/>
    <property type="match status" value="1"/>
</dbReference>
<dbReference type="PANTHER" id="PTHR43235:SF1">
    <property type="entry name" value="GLUTAMINE AMIDOTRANSFERASE PB2B2.05-RELATED"/>
    <property type="match status" value="1"/>
</dbReference>
<dbReference type="GO" id="GO:0005829">
    <property type="term" value="C:cytosol"/>
    <property type="evidence" value="ECO:0007669"/>
    <property type="project" value="TreeGrafter"/>
</dbReference>
<dbReference type="Proteomes" id="UP000037326">
    <property type="component" value="Unassembled WGS sequence"/>
</dbReference>
<dbReference type="InterPro" id="IPR029062">
    <property type="entry name" value="Class_I_gatase-like"/>
</dbReference>
<dbReference type="RefSeq" id="WP_049668589.1">
    <property type="nucleotide sequence ID" value="NZ_LFXJ01000010.1"/>
</dbReference>
<dbReference type="EMBL" id="LFXJ01000010">
    <property type="protein sequence ID" value="KMY29688.1"/>
    <property type="molecule type" value="Genomic_DNA"/>
</dbReference>
<accession>A0A0K9F677</accession>
<dbReference type="AlphaFoldDB" id="A0A0K9F677"/>
<dbReference type="GO" id="GO:0006598">
    <property type="term" value="P:polyamine catabolic process"/>
    <property type="evidence" value="ECO:0007669"/>
    <property type="project" value="TreeGrafter"/>
</dbReference>
<dbReference type="CDD" id="cd01745">
    <property type="entry name" value="GATase1_2"/>
    <property type="match status" value="1"/>
</dbReference>
<dbReference type="OrthoDB" id="9813383at2"/>
<dbReference type="GeneID" id="96600811"/>
<dbReference type="FunFam" id="3.40.50.880:FF:000030">
    <property type="entry name" value="Gamma-glutamyl-gamma-aminobutyrate hydrolase PuuD"/>
    <property type="match status" value="1"/>
</dbReference>
<dbReference type="InterPro" id="IPR011697">
    <property type="entry name" value="Peptidase_C26"/>
</dbReference>
<comment type="caution">
    <text evidence="1">The sequence shown here is derived from an EMBL/GenBank/DDBJ whole genome shotgun (WGS) entry which is preliminary data.</text>
</comment>
<dbReference type="Gene3D" id="3.40.50.880">
    <property type="match status" value="1"/>
</dbReference>
<keyword evidence="1" id="KW-0808">Transferase</keyword>
<proteinExistence type="predicted"/>